<gene>
    <name evidence="8" type="ORF">SAMN05216252_13721</name>
</gene>
<evidence type="ECO:0000256" key="6">
    <source>
        <dbReference type="ARBA" id="ARBA00023136"/>
    </source>
</evidence>
<keyword evidence="9" id="KW-1185">Reference proteome</keyword>
<keyword evidence="4 8" id="KW-0808">Transferase</keyword>
<reference evidence="8 9" key="1">
    <citation type="submission" date="2017-06" db="EMBL/GenBank/DDBJ databases">
        <authorList>
            <person name="Kim H.J."/>
            <person name="Triplett B.A."/>
        </authorList>
    </citation>
    <scope>NUCLEOTIDE SEQUENCE [LARGE SCALE GENOMIC DNA]</scope>
    <source>
        <strain evidence="8 9">CGMCC 4.1858</strain>
    </source>
</reference>
<evidence type="ECO:0000256" key="3">
    <source>
        <dbReference type="ARBA" id="ARBA00022475"/>
    </source>
</evidence>
<comment type="similarity">
    <text evidence="2">Belongs to the CDP-glycerol glycerophosphotransferase family.</text>
</comment>
<dbReference type="InterPro" id="IPR051612">
    <property type="entry name" value="Teichoic_Acid_Biosynth"/>
</dbReference>
<dbReference type="InterPro" id="IPR043148">
    <property type="entry name" value="TagF_C"/>
</dbReference>
<dbReference type="InterPro" id="IPR029044">
    <property type="entry name" value="Nucleotide-diphossugar_trans"/>
</dbReference>
<sequence length="699" mass="77745">MPRFSVIVPVWKAQGYVRACLESVLGQRYADLELIAVDDCSPDGSAAVVEEVAAADPRVLPLRQPRNAGAGPARNAGAARASGDYLLFLDADDLLAPGALAALDARLRSTGDPEVLLFDHDRLDVWEHRTESGDGPFLHAAALAGHAVFRATERPECLTVLPAAWNRVVRRDYWAGFGFGAGPYEDVPVAYEMLLAAPRIACLDRVCVTWRRRRHGSFSSTPGPQHLALADRYDTLLARHDLPVLRAERDRRLTAVLDDPGRLRPQDRAAFFRRAGLPGTFAAHRAAEMRAHAARRLRARRNAAAREVYRRWYALERRRPLDDDLVVYAAYWNRGVLCSPAAIYRKARELAPHLHGVWVVRRGERDAVPEGVDRVEVNSRRYWELLARARFLVNNANFTGEVVKRPGQVYLQTHHGTPLKHMGMDLRAHPAVAKGMSFRRLLDHADQWDYSLSANPHSSEVWERVYPGGYLTLPTGYPRNDAYFTAGAEDVRRIRARLGIPDGVRAILYAPTHRDYQREFVPQLDLARLCRALGREYLVLVRAHYFHSGAGPAALPEGALDVSAHTPLEELCLASDALLTDYSSLMFDYAGLDRPIVVHSADWEVYRAARGVYFDLVSGRPGDTPGVVARDEAAIATAFRSGAWSSPGAAELRAAFRARFCPWDDGRAAERVVRRVLLGEPELLPVLKADERTPAPPPG</sequence>
<dbReference type="RefSeq" id="WP_179280184.1">
    <property type="nucleotide sequence ID" value="NZ_FZOF01000037.1"/>
</dbReference>
<evidence type="ECO:0000256" key="1">
    <source>
        <dbReference type="ARBA" id="ARBA00004202"/>
    </source>
</evidence>
<keyword evidence="3" id="KW-1003">Cell membrane</keyword>
<dbReference type="CDD" id="cd00761">
    <property type="entry name" value="Glyco_tranf_GTA_type"/>
    <property type="match status" value="1"/>
</dbReference>
<name>A0A239NJ72_9ACTN</name>
<dbReference type="Pfam" id="PF00535">
    <property type="entry name" value="Glycos_transf_2"/>
    <property type="match status" value="1"/>
</dbReference>
<dbReference type="Gene3D" id="3.40.50.12580">
    <property type="match status" value="1"/>
</dbReference>
<evidence type="ECO:0000256" key="4">
    <source>
        <dbReference type="ARBA" id="ARBA00022679"/>
    </source>
</evidence>
<dbReference type="AlphaFoldDB" id="A0A239NJ72"/>
<dbReference type="Gene3D" id="3.40.50.11820">
    <property type="match status" value="1"/>
</dbReference>
<organism evidence="8 9">
    <name type="scientific">Actinacidiphila glaucinigra</name>
    <dbReference type="NCBI Taxonomy" id="235986"/>
    <lineage>
        <taxon>Bacteria</taxon>
        <taxon>Bacillati</taxon>
        <taxon>Actinomycetota</taxon>
        <taxon>Actinomycetes</taxon>
        <taxon>Kitasatosporales</taxon>
        <taxon>Streptomycetaceae</taxon>
        <taxon>Actinacidiphila</taxon>
    </lineage>
</organism>
<dbReference type="InterPro" id="IPR043149">
    <property type="entry name" value="TagF_N"/>
</dbReference>
<dbReference type="Proteomes" id="UP000198280">
    <property type="component" value="Unassembled WGS sequence"/>
</dbReference>
<keyword evidence="5" id="KW-0777">Teichoic acid biosynthesis</keyword>
<dbReference type="SUPFAM" id="SSF53756">
    <property type="entry name" value="UDP-Glycosyltransferase/glycogen phosphorylase"/>
    <property type="match status" value="1"/>
</dbReference>
<dbReference type="EMBL" id="FZOF01000037">
    <property type="protein sequence ID" value="SNT54454.1"/>
    <property type="molecule type" value="Genomic_DNA"/>
</dbReference>
<evidence type="ECO:0000313" key="8">
    <source>
        <dbReference type="EMBL" id="SNT54454.1"/>
    </source>
</evidence>
<accession>A0A239NJ72</accession>
<evidence type="ECO:0000256" key="5">
    <source>
        <dbReference type="ARBA" id="ARBA00022944"/>
    </source>
</evidence>
<dbReference type="GO" id="GO:0047355">
    <property type="term" value="F:CDP-glycerol glycerophosphotransferase activity"/>
    <property type="evidence" value="ECO:0007669"/>
    <property type="project" value="InterPro"/>
</dbReference>
<evidence type="ECO:0000256" key="2">
    <source>
        <dbReference type="ARBA" id="ARBA00010488"/>
    </source>
</evidence>
<feature type="domain" description="Glycosyltransferase 2-like" evidence="7">
    <location>
        <begin position="5"/>
        <end position="105"/>
    </location>
</feature>
<dbReference type="SUPFAM" id="SSF53448">
    <property type="entry name" value="Nucleotide-diphospho-sugar transferases"/>
    <property type="match status" value="1"/>
</dbReference>
<protein>
    <submittedName>
        <fullName evidence="8">CDP-glycerol glycerophosphotransferase</fullName>
    </submittedName>
</protein>
<evidence type="ECO:0000313" key="9">
    <source>
        <dbReference type="Proteomes" id="UP000198280"/>
    </source>
</evidence>
<keyword evidence="6" id="KW-0472">Membrane</keyword>
<dbReference type="InterPro" id="IPR007554">
    <property type="entry name" value="Glycerophosphate_synth"/>
</dbReference>
<dbReference type="FunFam" id="3.90.550.10:FF:000196">
    <property type="entry name" value="Glycosyl transferase"/>
    <property type="match status" value="1"/>
</dbReference>
<evidence type="ECO:0000259" key="7">
    <source>
        <dbReference type="Pfam" id="PF00535"/>
    </source>
</evidence>
<dbReference type="GO" id="GO:0019350">
    <property type="term" value="P:teichoic acid biosynthetic process"/>
    <property type="evidence" value="ECO:0007669"/>
    <property type="project" value="UniProtKB-KW"/>
</dbReference>
<comment type="subcellular location">
    <subcellularLocation>
        <location evidence="1">Cell membrane</location>
        <topology evidence="1">Peripheral membrane protein</topology>
    </subcellularLocation>
</comment>
<dbReference type="Pfam" id="PF04464">
    <property type="entry name" value="Glyphos_transf"/>
    <property type="match status" value="1"/>
</dbReference>
<dbReference type="PANTHER" id="PTHR37316">
    <property type="entry name" value="TEICHOIC ACID GLYCEROL-PHOSPHATE PRIMASE"/>
    <property type="match status" value="1"/>
</dbReference>
<dbReference type="Gene3D" id="3.90.550.10">
    <property type="entry name" value="Spore Coat Polysaccharide Biosynthesis Protein SpsA, Chain A"/>
    <property type="match status" value="1"/>
</dbReference>
<dbReference type="GO" id="GO:0005886">
    <property type="term" value="C:plasma membrane"/>
    <property type="evidence" value="ECO:0007669"/>
    <property type="project" value="UniProtKB-SubCell"/>
</dbReference>
<proteinExistence type="inferred from homology"/>
<dbReference type="InterPro" id="IPR001173">
    <property type="entry name" value="Glyco_trans_2-like"/>
</dbReference>
<dbReference type="PANTHER" id="PTHR37316:SF3">
    <property type="entry name" value="TEICHOIC ACID GLYCEROL-PHOSPHATE TRANSFERASE"/>
    <property type="match status" value="1"/>
</dbReference>